<sequence length="122" mass="13549">MRGRPTGGAPLCRPGSGRHWRLLGSLTTARWRLQRSSERTRRVESGGTGGPSGRLELRLRPLSSVVDQCCSLVARVARKGNFRSRGERCQKEAQGQWWKVDVSGEARGLEDVTFEESARSPD</sequence>
<name>A0AAV7ULD1_PLEWA</name>
<proteinExistence type="predicted"/>
<dbReference type="Proteomes" id="UP001066276">
    <property type="component" value="Chromosome 3_1"/>
</dbReference>
<protein>
    <submittedName>
        <fullName evidence="2">Uncharacterized protein</fullName>
    </submittedName>
</protein>
<feature type="region of interest" description="Disordered" evidence="1">
    <location>
        <begin position="34"/>
        <end position="55"/>
    </location>
</feature>
<dbReference type="EMBL" id="JANPWB010000005">
    <property type="protein sequence ID" value="KAJ1189496.1"/>
    <property type="molecule type" value="Genomic_DNA"/>
</dbReference>
<evidence type="ECO:0000313" key="3">
    <source>
        <dbReference type="Proteomes" id="UP001066276"/>
    </source>
</evidence>
<accession>A0AAV7ULD1</accession>
<keyword evidence="3" id="KW-1185">Reference proteome</keyword>
<feature type="compositionally biased region" description="Basic and acidic residues" evidence="1">
    <location>
        <begin position="35"/>
        <end position="44"/>
    </location>
</feature>
<reference evidence="2" key="1">
    <citation type="journal article" date="2022" name="bioRxiv">
        <title>Sequencing and chromosome-scale assembly of the giantPleurodeles waltlgenome.</title>
        <authorList>
            <person name="Brown T."/>
            <person name="Elewa A."/>
            <person name="Iarovenko S."/>
            <person name="Subramanian E."/>
            <person name="Araus A.J."/>
            <person name="Petzold A."/>
            <person name="Susuki M."/>
            <person name="Suzuki K.-i.T."/>
            <person name="Hayashi T."/>
            <person name="Toyoda A."/>
            <person name="Oliveira C."/>
            <person name="Osipova E."/>
            <person name="Leigh N.D."/>
            <person name="Simon A."/>
            <person name="Yun M.H."/>
        </authorList>
    </citation>
    <scope>NUCLEOTIDE SEQUENCE</scope>
    <source>
        <strain evidence="2">20211129_DDA</strain>
        <tissue evidence="2">Liver</tissue>
    </source>
</reference>
<evidence type="ECO:0000256" key="1">
    <source>
        <dbReference type="SAM" id="MobiDB-lite"/>
    </source>
</evidence>
<organism evidence="2 3">
    <name type="scientific">Pleurodeles waltl</name>
    <name type="common">Iberian ribbed newt</name>
    <dbReference type="NCBI Taxonomy" id="8319"/>
    <lineage>
        <taxon>Eukaryota</taxon>
        <taxon>Metazoa</taxon>
        <taxon>Chordata</taxon>
        <taxon>Craniata</taxon>
        <taxon>Vertebrata</taxon>
        <taxon>Euteleostomi</taxon>
        <taxon>Amphibia</taxon>
        <taxon>Batrachia</taxon>
        <taxon>Caudata</taxon>
        <taxon>Salamandroidea</taxon>
        <taxon>Salamandridae</taxon>
        <taxon>Pleurodelinae</taxon>
        <taxon>Pleurodeles</taxon>
    </lineage>
</organism>
<comment type="caution">
    <text evidence="2">The sequence shown here is derived from an EMBL/GenBank/DDBJ whole genome shotgun (WGS) entry which is preliminary data.</text>
</comment>
<dbReference type="AlphaFoldDB" id="A0AAV7ULD1"/>
<evidence type="ECO:0000313" key="2">
    <source>
        <dbReference type="EMBL" id="KAJ1189496.1"/>
    </source>
</evidence>
<gene>
    <name evidence="2" type="ORF">NDU88_006241</name>
</gene>